<dbReference type="Proteomes" id="UP001138997">
    <property type="component" value="Unassembled WGS sequence"/>
</dbReference>
<comment type="caution">
    <text evidence="1">The sequence shown here is derived from an EMBL/GenBank/DDBJ whole genome shotgun (WGS) entry which is preliminary data.</text>
</comment>
<dbReference type="Gene3D" id="3.40.50.10320">
    <property type="entry name" value="LmbE-like"/>
    <property type="match status" value="1"/>
</dbReference>
<name>A0A9X1SY60_9ACTN</name>
<protein>
    <recommendedName>
        <fullName evidence="3">PIG-L family deacetylase</fullName>
    </recommendedName>
</protein>
<keyword evidence="2" id="KW-1185">Reference proteome</keyword>
<dbReference type="SUPFAM" id="SSF102588">
    <property type="entry name" value="LmbE-like"/>
    <property type="match status" value="1"/>
</dbReference>
<evidence type="ECO:0000313" key="2">
    <source>
        <dbReference type="Proteomes" id="UP001138997"/>
    </source>
</evidence>
<organism evidence="1 2">
    <name type="scientific">Kineosporia babensis</name>
    <dbReference type="NCBI Taxonomy" id="499548"/>
    <lineage>
        <taxon>Bacteria</taxon>
        <taxon>Bacillati</taxon>
        <taxon>Actinomycetota</taxon>
        <taxon>Actinomycetes</taxon>
        <taxon>Kineosporiales</taxon>
        <taxon>Kineosporiaceae</taxon>
        <taxon>Kineosporia</taxon>
    </lineage>
</organism>
<evidence type="ECO:0000313" key="1">
    <source>
        <dbReference type="EMBL" id="MCD5316736.1"/>
    </source>
</evidence>
<accession>A0A9X1SY60</accession>
<gene>
    <name evidence="1" type="ORF">LR394_38145</name>
</gene>
<evidence type="ECO:0008006" key="3">
    <source>
        <dbReference type="Google" id="ProtNLM"/>
    </source>
</evidence>
<reference evidence="1" key="1">
    <citation type="submission" date="2021-11" db="EMBL/GenBank/DDBJ databases">
        <title>Streptomyces corallinus and Kineosporia corallina sp. nov., two new coral-derived marine actinobacteria.</title>
        <authorList>
            <person name="Buangrab K."/>
            <person name="Sutthacheep M."/>
            <person name="Yeemin T."/>
            <person name="Harunari E."/>
            <person name="Igarashi Y."/>
            <person name="Sripreechasak P."/>
            <person name="Kanchanasin P."/>
            <person name="Tanasupawat S."/>
            <person name="Phongsopitanun W."/>
        </authorList>
    </citation>
    <scope>NUCLEOTIDE SEQUENCE</scope>
    <source>
        <strain evidence="1">JCM 31032</strain>
    </source>
</reference>
<dbReference type="AlphaFoldDB" id="A0A9X1SY60"/>
<sequence length="238" mass="26681">MDDAALSCGSLLAQTSPYTPVTVMSLFTSCHGQRPSLSARAFLNQCNARRAPALYSRRRAEDKVALREIGATGVHFGLHEALFRRRKDPRIPRFARRLLPELDCVYPTYRLHVSRGRISPHDEPLLANLERRVRLASSKHDLILAPLGLGDHVDHVITHQLGKVLSAKRTVGWYADQPYAYRAGREVPTPGGTRRVKHEVDQKQKAKLVSWYGSQAGPLFGGRAVPELEEYVYLPVRG</sequence>
<dbReference type="InterPro" id="IPR024078">
    <property type="entry name" value="LmbE-like_dom_sf"/>
</dbReference>
<proteinExistence type="predicted"/>
<dbReference type="EMBL" id="JAJOMB010000033">
    <property type="protein sequence ID" value="MCD5316736.1"/>
    <property type="molecule type" value="Genomic_DNA"/>
</dbReference>